<organism evidence="3 4">
    <name type="scientific">Protopolystoma xenopodis</name>
    <dbReference type="NCBI Taxonomy" id="117903"/>
    <lineage>
        <taxon>Eukaryota</taxon>
        <taxon>Metazoa</taxon>
        <taxon>Spiralia</taxon>
        <taxon>Lophotrochozoa</taxon>
        <taxon>Platyhelminthes</taxon>
        <taxon>Monogenea</taxon>
        <taxon>Polyopisthocotylea</taxon>
        <taxon>Polystomatidea</taxon>
        <taxon>Polystomatidae</taxon>
        <taxon>Protopolystoma</taxon>
    </lineage>
</organism>
<feature type="compositionally biased region" description="Basic residues" evidence="1">
    <location>
        <begin position="311"/>
        <end position="324"/>
    </location>
</feature>
<feature type="compositionally biased region" description="Basic and acidic residues" evidence="1">
    <location>
        <begin position="100"/>
        <end position="117"/>
    </location>
</feature>
<protein>
    <submittedName>
        <fullName evidence="3">Uncharacterized protein</fullName>
    </submittedName>
</protein>
<dbReference type="Proteomes" id="UP000784294">
    <property type="component" value="Unassembled WGS sequence"/>
</dbReference>
<accession>A0A3S5AJV5</accession>
<feature type="signal peptide" evidence="2">
    <location>
        <begin position="1"/>
        <end position="15"/>
    </location>
</feature>
<feature type="region of interest" description="Disordered" evidence="1">
    <location>
        <begin position="100"/>
        <end position="166"/>
    </location>
</feature>
<dbReference type="EMBL" id="CAAALY010036809">
    <property type="protein sequence ID" value="VEL18393.1"/>
    <property type="molecule type" value="Genomic_DNA"/>
</dbReference>
<feature type="compositionally biased region" description="Basic residues" evidence="1">
    <location>
        <begin position="571"/>
        <end position="580"/>
    </location>
</feature>
<feature type="region of interest" description="Disordered" evidence="1">
    <location>
        <begin position="513"/>
        <end position="640"/>
    </location>
</feature>
<gene>
    <name evidence="3" type="ORF">PXEA_LOCUS11833</name>
</gene>
<feature type="compositionally biased region" description="Basic residues" evidence="1">
    <location>
        <begin position="595"/>
        <end position="604"/>
    </location>
</feature>
<feature type="compositionally biased region" description="Basic residues" evidence="1">
    <location>
        <begin position="247"/>
        <end position="261"/>
    </location>
</feature>
<proteinExistence type="predicted"/>
<feature type="chain" id="PRO_5018763701" evidence="2">
    <location>
        <begin position="16"/>
        <end position="640"/>
    </location>
</feature>
<feature type="compositionally biased region" description="Low complexity" evidence="1">
    <location>
        <begin position="285"/>
        <end position="301"/>
    </location>
</feature>
<reference evidence="3" key="1">
    <citation type="submission" date="2018-11" db="EMBL/GenBank/DDBJ databases">
        <authorList>
            <consortium name="Pathogen Informatics"/>
        </authorList>
    </citation>
    <scope>NUCLEOTIDE SEQUENCE</scope>
</reference>
<feature type="compositionally biased region" description="Polar residues" evidence="1">
    <location>
        <begin position="121"/>
        <end position="137"/>
    </location>
</feature>
<feature type="region of interest" description="Disordered" evidence="1">
    <location>
        <begin position="285"/>
        <end position="494"/>
    </location>
</feature>
<feature type="compositionally biased region" description="Basic residues" evidence="1">
    <location>
        <begin position="143"/>
        <end position="155"/>
    </location>
</feature>
<feature type="compositionally biased region" description="Low complexity" evidence="1">
    <location>
        <begin position="548"/>
        <end position="567"/>
    </location>
</feature>
<feature type="compositionally biased region" description="Low complexity" evidence="1">
    <location>
        <begin position="454"/>
        <end position="463"/>
    </location>
</feature>
<dbReference type="AlphaFoldDB" id="A0A3S5AJV5"/>
<evidence type="ECO:0000256" key="1">
    <source>
        <dbReference type="SAM" id="MobiDB-lite"/>
    </source>
</evidence>
<feature type="compositionally biased region" description="Low complexity" evidence="1">
    <location>
        <begin position="214"/>
        <end position="246"/>
    </location>
</feature>
<feature type="region of interest" description="Disordered" evidence="1">
    <location>
        <begin position="184"/>
        <end position="270"/>
    </location>
</feature>
<name>A0A3S5AJV5_9PLAT</name>
<feature type="compositionally biased region" description="Basic and acidic residues" evidence="1">
    <location>
        <begin position="156"/>
        <end position="165"/>
    </location>
</feature>
<keyword evidence="2" id="KW-0732">Signal</keyword>
<feature type="compositionally biased region" description="Basic and acidic residues" evidence="1">
    <location>
        <begin position="374"/>
        <end position="387"/>
    </location>
</feature>
<evidence type="ECO:0000256" key="2">
    <source>
        <dbReference type="SAM" id="SignalP"/>
    </source>
</evidence>
<feature type="compositionally biased region" description="Polar residues" evidence="1">
    <location>
        <begin position="331"/>
        <end position="349"/>
    </location>
</feature>
<sequence length="640" mass="72055">MPIFFIFIITPLICSIFFSIENPLKWNEVDTETFDSSDSHQVSHEADTDRLLNSSDLNCDSCLPHKNSGRIVAPFNGENKYKDQESTRLRDSCFSSQSRLVKEDKERRGNKISETLDQRYPTLTPTSKDVSTKTIRQSDSSKSSHKRKKTRTRSRSRSELSKAEAHTSLSFADSFSLDRAVTRARSHSSSSSDRDNKLIPSHSHPVTSPYTSVPYTSPAPQPSSTSSHSSSTSSHSPYSRSPSSQTGKKRRHHHHHHHKRERGKDKSNGKRIESEVLDAQVRSLLSQSLSSQESQLSKPSQYGPREDVSSRQHRRLHHKHKHRERDHDLESSTSSLTKKPSDSQLSLRKSQARVEEEVRPGITHDQVDGGIDFNKQRSHEKDRERSRLQAQSQIRRSEDQRRRRERPDDPTRDTSMGDHRQGQKHPSDAHVIDSKTSGSAGKRAFLPPPPPVPGGSVMMMLGSRSRWEIEEEGDEEDQKRHDQPYSLDLPPALASGSDLVTNKGFIIGSSSDDSVENHCAGSHAPSGHQKSGRGQLSESRSHTRSRSSSRAPSSPSSSSFSVSPSSSFCHRVMHRRKHRGRQEPQQLLYVNEHHHDKHRRKLRPQHSGGSSPYSDGAAGGDSFEETHSRGNIDEEQEDNT</sequence>
<evidence type="ECO:0000313" key="3">
    <source>
        <dbReference type="EMBL" id="VEL18393.1"/>
    </source>
</evidence>
<evidence type="ECO:0000313" key="4">
    <source>
        <dbReference type="Proteomes" id="UP000784294"/>
    </source>
</evidence>
<feature type="compositionally biased region" description="Basic and acidic residues" evidence="1">
    <location>
        <begin position="395"/>
        <end position="433"/>
    </location>
</feature>
<keyword evidence="4" id="KW-1185">Reference proteome</keyword>
<comment type="caution">
    <text evidence="3">The sequence shown here is derived from an EMBL/GenBank/DDBJ whole genome shotgun (WGS) entry which is preliminary data.</text>
</comment>
<feature type="compositionally biased region" description="Polar residues" evidence="1">
    <location>
        <begin position="204"/>
        <end position="213"/>
    </location>
</feature>